<accession>A0A848H9V9</accession>
<reference evidence="1 2" key="1">
    <citation type="submission" date="2020-04" db="EMBL/GenBank/DDBJ databases">
        <title>Ramlibacter sp. G-1-2-2 isolated from soil.</title>
        <authorList>
            <person name="Dahal R.H."/>
        </authorList>
    </citation>
    <scope>NUCLEOTIDE SEQUENCE [LARGE SCALE GENOMIC DNA]</scope>
    <source>
        <strain evidence="1 2">G-1-2-2</strain>
    </source>
</reference>
<dbReference type="Proteomes" id="UP000541185">
    <property type="component" value="Unassembled WGS sequence"/>
</dbReference>
<organism evidence="1 2">
    <name type="scientific">Ramlibacter agri</name>
    <dbReference type="NCBI Taxonomy" id="2728837"/>
    <lineage>
        <taxon>Bacteria</taxon>
        <taxon>Pseudomonadati</taxon>
        <taxon>Pseudomonadota</taxon>
        <taxon>Betaproteobacteria</taxon>
        <taxon>Burkholderiales</taxon>
        <taxon>Comamonadaceae</taxon>
        <taxon>Ramlibacter</taxon>
    </lineage>
</organism>
<dbReference type="PANTHER" id="PTHR38588:SF1">
    <property type="entry name" value="BLL0334 PROTEIN"/>
    <property type="match status" value="1"/>
</dbReference>
<dbReference type="PANTHER" id="PTHR38588">
    <property type="entry name" value="BLL0334 PROTEIN"/>
    <property type="match status" value="1"/>
</dbReference>
<dbReference type="Gene3D" id="3.30.530.20">
    <property type="match status" value="1"/>
</dbReference>
<evidence type="ECO:0000313" key="2">
    <source>
        <dbReference type="Proteomes" id="UP000541185"/>
    </source>
</evidence>
<name>A0A848H9V9_9BURK</name>
<gene>
    <name evidence="1" type="ORF">HHL11_27700</name>
</gene>
<proteinExistence type="predicted"/>
<dbReference type="InterPro" id="IPR010419">
    <property type="entry name" value="CO_DH_gsu"/>
</dbReference>
<dbReference type="AlphaFoldDB" id="A0A848H9V9"/>
<dbReference type="RefSeq" id="WP_169421833.1">
    <property type="nucleotide sequence ID" value="NZ_JABBFX010000003.1"/>
</dbReference>
<keyword evidence="2" id="KW-1185">Reference proteome</keyword>
<dbReference type="Pfam" id="PF06240">
    <property type="entry name" value="COXG"/>
    <property type="match status" value="1"/>
</dbReference>
<dbReference type="SUPFAM" id="SSF55961">
    <property type="entry name" value="Bet v1-like"/>
    <property type="match status" value="1"/>
</dbReference>
<sequence>MRFEGEFTVPGAAADVLAAFADVERMVPCMPGASVDGRDAEGNWLGSMVVAFGPKKIRFKGKIRNAVDLPARRGTLDVRGAADMRMAAPAEVHVQYAVAPDAAGGSRVTLVSDAELGGVLADFARTGGVAVTQALMEMFAKKLAEQFSSAAPEVVPAAAAVVPSDPAPAALSAGQLLWLVIKGFFTRTKRRQA</sequence>
<protein>
    <recommendedName>
        <fullName evidence="3">Carbon monoxide dehydrogenase</fullName>
    </recommendedName>
</protein>
<comment type="caution">
    <text evidence="1">The sequence shown here is derived from an EMBL/GenBank/DDBJ whole genome shotgun (WGS) entry which is preliminary data.</text>
</comment>
<dbReference type="InterPro" id="IPR023393">
    <property type="entry name" value="START-like_dom_sf"/>
</dbReference>
<evidence type="ECO:0008006" key="3">
    <source>
        <dbReference type="Google" id="ProtNLM"/>
    </source>
</evidence>
<evidence type="ECO:0000313" key="1">
    <source>
        <dbReference type="EMBL" id="NML47565.1"/>
    </source>
</evidence>
<dbReference type="EMBL" id="JABBFX010000003">
    <property type="protein sequence ID" value="NML47565.1"/>
    <property type="molecule type" value="Genomic_DNA"/>
</dbReference>